<evidence type="ECO:0000259" key="2">
    <source>
        <dbReference type="Pfam" id="PF02230"/>
    </source>
</evidence>
<dbReference type="GO" id="GO:0008474">
    <property type="term" value="F:palmitoyl-(protein) hydrolase activity"/>
    <property type="evidence" value="ECO:0007669"/>
    <property type="project" value="TreeGrafter"/>
</dbReference>
<proteinExistence type="inferred from homology"/>
<evidence type="ECO:0000313" key="3">
    <source>
        <dbReference type="EMBL" id="KAH6892349.1"/>
    </source>
</evidence>
<dbReference type="InterPro" id="IPR003140">
    <property type="entry name" value="PLipase/COase/thioEstase"/>
</dbReference>
<name>A0A9P9AS61_9HYPO</name>
<accession>A0A9P9AS61</accession>
<gene>
    <name evidence="3" type="ORF">B0T10DRAFT_293467</name>
</gene>
<comment type="caution">
    <text evidence="3">The sequence shown here is derived from an EMBL/GenBank/DDBJ whole genome shotgun (WGS) entry which is preliminary data.</text>
</comment>
<dbReference type="OrthoDB" id="2418081at2759"/>
<keyword evidence="4" id="KW-1185">Reference proteome</keyword>
<reference evidence="3 4" key="1">
    <citation type="journal article" date="2021" name="Nat. Commun.">
        <title>Genetic determinants of endophytism in the Arabidopsis root mycobiome.</title>
        <authorList>
            <person name="Mesny F."/>
            <person name="Miyauchi S."/>
            <person name="Thiergart T."/>
            <person name="Pickel B."/>
            <person name="Atanasova L."/>
            <person name="Karlsson M."/>
            <person name="Huettel B."/>
            <person name="Barry K.W."/>
            <person name="Haridas S."/>
            <person name="Chen C."/>
            <person name="Bauer D."/>
            <person name="Andreopoulos W."/>
            <person name="Pangilinan J."/>
            <person name="LaButti K."/>
            <person name="Riley R."/>
            <person name="Lipzen A."/>
            <person name="Clum A."/>
            <person name="Drula E."/>
            <person name="Henrissat B."/>
            <person name="Kohler A."/>
            <person name="Grigoriev I.V."/>
            <person name="Martin F.M."/>
            <person name="Hacquard S."/>
        </authorList>
    </citation>
    <scope>NUCLEOTIDE SEQUENCE [LARGE SCALE GENOMIC DNA]</scope>
    <source>
        <strain evidence="3 4">MPI-CAGE-CH-0241</strain>
    </source>
</reference>
<dbReference type="InterPro" id="IPR050565">
    <property type="entry name" value="LYPA1-2/EST-like"/>
</dbReference>
<dbReference type="AlphaFoldDB" id="A0A9P9AS61"/>
<dbReference type="Proteomes" id="UP000777438">
    <property type="component" value="Unassembled WGS sequence"/>
</dbReference>
<dbReference type="SUPFAM" id="SSF53474">
    <property type="entry name" value="alpha/beta-Hydrolases"/>
    <property type="match status" value="1"/>
</dbReference>
<organism evidence="3 4">
    <name type="scientific">Thelonectria olida</name>
    <dbReference type="NCBI Taxonomy" id="1576542"/>
    <lineage>
        <taxon>Eukaryota</taxon>
        <taxon>Fungi</taxon>
        <taxon>Dikarya</taxon>
        <taxon>Ascomycota</taxon>
        <taxon>Pezizomycotina</taxon>
        <taxon>Sordariomycetes</taxon>
        <taxon>Hypocreomycetidae</taxon>
        <taxon>Hypocreales</taxon>
        <taxon>Nectriaceae</taxon>
        <taxon>Thelonectria</taxon>
    </lineage>
</organism>
<dbReference type="PANTHER" id="PTHR10655">
    <property type="entry name" value="LYSOPHOSPHOLIPASE-RELATED"/>
    <property type="match status" value="1"/>
</dbReference>
<dbReference type="PANTHER" id="PTHR10655:SF63">
    <property type="entry name" value="PHOSPHOLIPASE_CARBOXYLESTERASE_THIOESTERASE DOMAIN-CONTAINING PROTEIN"/>
    <property type="match status" value="1"/>
</dbReference>
<evidence type="ECO:0000313" key="4">
    <source>
        <dbReference type="Proteomes" id="UP000777438"/>
    </source>
</evidence>
<dbReference type="EMBL" id="JAGPYM010000007">
    <property type="protein sequence ID" value="KAH6892349.1"/>
    <property type="molecule type" value="Genomic_DNA"/>
</dbReference>
<comment type="similarity">
    <text evidence="1">Belongs to the AB hydrolase superfamily. AB hydrolase 2 family.</text>
</comment>
<dbReference type="GO" id="GO:0005737">
    <property type="term" value="C:cytoplasm"/>
    <property type="evidence" value="ECO:0007669"/>
    <property type="project" value="TreeGrafter"/>
</dbReference>
<sequence>MDPNLRIFTIPNAVPFHARPPTHTIIFLHGRGDSARNFVETLGFSPDAHGHSITQSFPSVRWVFPEPVARPGGERALQWFKVPDDLSDKADEDTQVEGLRKYVASIRNLIHREAFYLNGRYHRIGLMGHCQGAATALHALLSLDIKVMPDDADGTPLPRRLAAFIAFGARMPFPGRSLEGTRAVLHLDDTTATDKDSNHNEILHNTPILLEHCDDDTIHPVKDGRALRDTLVSFGADVTLHEYVRGGHWFNTPCGIEDAIAFLEQALELERKDPKTFARR</sequence>
<dbReference type="Gene3D" id="3.40.50.1820">
    <property type="entry name" value="alpha/beta hydrolase"/>
    <property type="match status" value="1"/>
</dbReference>
<dbReference type="GO" id="GO:0052689">
    <property type="term" value="F:carboxylic ester hydrolase activity"/>
    <property type="evidence" value="ECO:0007669"/>
    <property type="project" value="TreeGrafter"/>
</dbReference>
<dbReference type="Pfam" id="PF02230">
    <property type="entry name" value="Abhydrolase_2"/>
    <property type="match status" value="1"/>
</dbReference>
<dbReference type="InterPro" id="IPR029058">
    <property type="entry name" value="AB_hydrolase_fold"/>
</dbReference>
<evidence type="ECO:0000256" key="1">
    <source>
        <dbReference type="ARBA" id="ARBA00006499"/>
    </source>
</evidence>
<feature type="domain" description="Phospholipase/carboxylesterase/thioesterase" evidence="2">
    <location>
        <begin position="17"/>
        <end position="144"/>
    </location>
</feature>
<protein>
    <submittedName>
        <fullName evidence="3">Phospholipase/Carboxylesterase family protein</fullName>
    </submittedName>
</protein>